<dbReference type="EMBL" id="JABMCI010000069">
    <property type="protein sequence ID" value="NUU18836.1"/>
    <property type="molecule type" value="Genomic_DNA"/>
</dbReference>
<sequence length="328" mass="35824">MATDRQPRVERRERVAAHAAEQAGLLSRPQVRGLGVTAAQLEAELAAGRWRSVGRNTVVVAPPWPTDTVAWWQAVLECAPRAAVGTRPRAAIAGLTALVAAGLSGIADDGLVHVAAPKSSHPVPPPPGVRVHETRRWRDEDVVTILGVPRARPEVAAVQAALWARSDREATLLLVATVQQRLTAIDPLVSVLERVKRDRRRSLLRSVLVDVAGGAHSLNELDFAAHCRERGLPEPDRQVVVSSARGSSYLDVRWRRWRVVVEVDGVGHLQPDRWIDDSLRHNEIALGGDTVLRIPSLGLRLDPRRHLDAVERALRHAGWTPSPPGHPA</sequence>
<accession>A0A7Y6A311</accession>
<evidence type="ECO:0000313" key="1">
    <source>
        <dbReference type="EMBL" id="NUU18836.1"/>
    </source>
</evidence>
<keyword evidence="2" id="KW-1185">Reference proteome</keyword>
<evidence type="ECO:0000313" key="2">
    <source>
        <dbReference type="Proteomes" id="UP000565724"/>
    </source>
</evidence>
<dbReference type="Proteomes" id="UP000565724">
    <property type="component" value="Unassembled WGS sequence"/>
</dbReference>
<name>A0A7Y6A311_9CELL</name>
<proteinExistence type="predicted"/>
<comment type="caution">
    <text evidence="1">The sequence shown here is derived from an EMBL/GenBank/DDBJ whole genome shotgun (WGS) entry which is preliminary data.</text>
</comment>
<protein>
    <recommendedName>
        <fullName evidence="3">DUF559 domain-containing protein</fullName>
    </recommendedName>
</protein>
<organism evidence="1 2">
    <name type="scientific">Cellulomonas humilata</name>
    <dbReference type="NCBI Taxonomy" id="144055"/>
    <lineage>
        <taxon>Bacteria</taxon>
        <taxon>Bacillati</taxon>
        <taxon>Actinomycetota</taxon>
        <taxon>Actinomycetes</taxon>
        <taxon>Micrococcales</taxon>
        <taxon>Cellulomonadaceae</taxon>
        <taxon>Cellulomonas</taxon>
    </lineage>
</organism>
<gene>
    <name evidence="1" type="ORF">HP550_16410</name>
</gene>
<dbReference type="AlphaFoldDB" id="A0A7Y6A311"/>
<evidence type="ECO:0008006" key="3">
    <source>
        <dbReference type="Google" id="ProtNLM"/>
    </source>
</evidence>
<reference evidence="1 2" key="1">
    <citation type="submission" date="2020-05" db="EMBL/GenBank/DDBJ databases">
        <title>Genome Sequencing of Type Strains.</title>
        <authorList>
            <person name="Lemaire J.F."/>
            <person name="Inderbitzin P."/>
            <person name="Gregorio O.A."/>
            <person name="Collins S.B."/>
            <person name="Wespe N."/>
            <person name="Knight-Connoni V."/>
        </authorList>
    </citation>
    <scope>NUCLEOTIDE SEQUENCE [LARGE SCALE GENOMIC DNA]</scope>
    <source>
        <strain evidence="1 2">ATCC 25174</strain>
    </source>
</reference>